<sequence length="510" mass="56648">MVSFQELALRAKENHFGIGLKAFTFVLAFLGIVFSVLASLTCQYLGYHHHNGDTTTTTTTTTTIIITPNDVFSLNSTFQFLPLEGAVEAWIGLFSYGIIETTRNSTNLETNTCIFYENRSMGDSPYILLLISQISAMVAPSLAFLTILIFFIQVAQEHGCRWNYYTNSLLLLLTAGIQACTMLVFIEPAICSQQGQCNLGDGAWISIISVIFFFLASVLMGCNPSINRWIEVAATATATTIKTTTTTTSSSPKTDNRSLNETSDSIHTDPSSEKDPDSDNLHSISKAQQIWGSVFEIDEENPSQSIVRKERNQQCNVLKKHSQSNQGTRELAQGITTTTTTTDELTTKVLSTDEIQRDLEQALSSFSRSSKEPQRSTSLLQGKRRSRSSSGGALSRRISSQPLPVQQQPSVCLQTSRNSSNDSSPFHDTTTTVQHTMPTDTTTIATETTEFNNEPVNPIVARMQRAIQKSSQRELTAQTQQQQQEQEQEQEQQQPSPVVAFQDWNWAKWT</sequence>
<evidence type="ECO:0000256" key="2">
    <source>
        <dbReference type="SAM" id="Phobius"/>
    </source>
</evidence>
<keyword evidence="2" id="KW-0472">Membrane</keyword>
<keyword evidence="4" id="KW-1185">Reference proteome</keyword>
<keyword evidence="2" id="KW-0812">Transmembrane</keyword>
<dbReference type="AlphaFoldDB" id="A0A9K3KH50"/>
<proteinExistence type="predicted"/>
<reference evidence="3" key="1">
    <citation type="journal article" date="2021" name="Sci. Rep.">
        <title>Diploid genomic architecture of Nitzschia inconspicua, an elite biomass production diatom.</title>
        <authorList>
            <person name="Oliver A."/>
            <person name="Podell S."/>
            <person name="Pinowska A."/>
            <person name="Traller J.C."/>
            <person name="Smith S.R."/>
            <person name="McClure R."/>
            <person name="Beliaev A."/>
            <person name="Bohutskyi P."/>
            <person name="Hill E.A."/>
            <person name="Rabines A."/>
            <person name="Zheng H."/>
            <person name="Allen L.Z."/>
            <person name="Kuo A."/>
            <person name="Grigoriev I.V."/>
            <person name="Allen A.E."/>
            <person name="Hazlebeck D."/>
            <person name="Allen E.E."/>
        </authorList>
    </citation>
    <scope>NUCLEOTIDE SEQUENCE</scope>
    <source>
        <strain evidence="3">Hildebrandi</strain>
    </source>
</reference>
<feature type="region of interest" description="Disordered" evidence="1">
    <location>
        <begin position="363"/>
        <end position="438"/>
    </location>
</feature>
<gene>
    <name evidence="3" type="ORF">IV203_021435</name>
</gene>
<evidence type="ECO:0000256" key="1">
    <source>
        <dbReference type="SAM" id="MobiDB-lite"/>
    </source>
</evidence>
<accession>A0A9K3KH50</accession>
<reference evidence="3" key="2">
    <citation type="submission" date="2021-04" db="EMBL/GenBank/DDBJ databases">
        <authorList>
            <person name="Podell S."/>
        </authorList>
    </citation>
    <scope>NUCLEOTIDE SEQUENCE</scope>
    <source>
        <strain evidence="3">Hildebrandi</strain>
    </source>
</reference>
<feature type="transmembrane region" description="Helical" evidence="2">
    <location>
        <begin position="164"/>
        <end position="186"/>
    </location>
</feature>
<feature type="region of interest" description="Disordered" evidence="1">
    <location>
        <begin position="317"/>
        <end position="341"/>
    </location>
</feature>
<dbReference type="Proteomes" id="UP000693970">
    <property type="component" value="Unassembled WGS sequence"/>
</dbReference>
<evidence type="ECO:0000313" key="4">
    <source>
        <dbReference type="Proteomes" id="UP000693970"/>
    </source>
</evidence>
<feature type="compositionally biased region" description="Low complexity" evidence="1">
    <location>
        <begin position="388"/>
        <end position="414"/>
    </location>
</feature>
<comment type="caution">
    <text evidence="3">The sequence shown here is derived from an EMBL/GenBank/DDBJ whole genome shotgun (WGS) entry which is preliminary data.</text>
</comment>
<feature type="transmembrane region" description="Helical" evidence="2">
    <location>
        <begin position="126"/>
        <end position="152"/>
    </location>
</feature>
<feature type="transmembrane region" description="Helical" evidence="2">
    <location>
        <begin position="20"/>
        <end position="40"/>
    </location>
</feature>
<feature type="region of interest" description="Disordered" evidence="1">
    <location>
        <begin position="243"/>
        <end position="281"/>
    </location>
</feature>
<feature type="compositionally biased region" description="Polar residues" evidence="1">
    <location>
        <begin position="467"/>
        <end position="479"/>
    </location>
</feature>
<evidence type="ECO:0000313" key="3">
    <source>
        <dbReference type="EMBL" id="KAG7343490.1"/>
    </source>
</evidence>
<feature type="transmembrane region" description="Helical" evidence="2">
    <location>
        <begin position="198"/>
        <end position="220"/>
    </location>
</feature>
<name>A0A9K3KH50_9STRA</name>
<feature type="compositionally biased region" description="Polar residues" evidence="1">
    <location>
        <begin position="415"/>
        <end position="435"/>
    </location>
</feature>
<keyword evidence="2" id="KW-1133">Transmembrane helix</keyword>
<protein>
    <submittedName>
        <fullName evidence="3">Uncharacterized protein</fullName>
    </submittedName>
</protein>
<feature type="compositionally biased region" description="Basic and acidic residues" evidence="1">
    <location>
        <begin position="254"/>
        <end position="280"/>
    </location>
</feature>
<feature type="region of interest" description="Disordered" evidence="1">
    <location>
        <begin position="466"/>
        <end position="510"/>
    </location>
</feature>
<organism evidence="3 4">
    <name type="scientific">Nitzschia inconspicua</name>
    <dbReference type="NCBI Taxonomy" id="303405"/>
    <lineage>
        <taxon>Eukaryota</taxon>
        <taxon>Sar</taxon>
        <taxon>Stramenopiles</taxon>
        <taxon>Ochrophyta</taxon>
        <taxon>Bacillariophyta</taxon>
        <taxon>Bacillariophyceae</taxon>
        <taxon>Bacillariophycidae</taxon>
        <taxon>Bacillariales</taxon>
        <taxon>Bacillariaceae</taxon>
        <taxon>Nitzschia</taxon>
    </lineage>
</organism>
<dbReference type="EMBL" id="JAGRRH010000024">
    <property type="protein sequence ID" value="KAG7343490.1"/>
    <property type="molecule type" value="Genomic_DNA"/>
</dbReference>